<reference evidence="3" key="2">
    <citation type="journal article" date="2007" name="PLoS Biol.">
        <title>Survey sequencing and comparative analysis of the elephant shark (Callorhinchus milii) genome.</title>
        <authorList>
            <person name="Venkatesh B."/>
            <person name="Kirkness E.F."/>
            <person name="Loh Y.H."/>
            <person name="Halpern A.L."/>
            <person name="Lee A.P."/>
            <person name="Johnson J."/>
            <person name="Dandona N."/>
            <person name="Viswanathan L.D."/>
            <person name="Tay A."/>
            <person name="Venter J.C."/>
            <person name="Strausberg R.L."/>
            <person name="Brenner S."/>
        </authorList>
    </citation>
    <scope>NUCLEOTIDE SEQUENCE [LARGE SCALE GENOMIC DNA]</scope>
</reference>
<dbReference type="STRING" id="7868.ENSCMIP00000044678"/>
<reference evidence="2" key="4">
    <citation type="submission" date="2025-08" db="UniProtKB">
        <authorList>
            <consortium name="Ensembl"/>
        </authorList>
    </citation>
    <scope>IDENTIFICATION</scope>
</reference>
<accession>A0A4W3K1Z4</accession>
<feature type="compositionally biased region" description="Acidic residues" evidence="1">
    <location>
        <begin position="58"/>
        <end position="71"/>
    </location>
</feature>
<dbReference type="InParanoid" id="A0A4W3K1Z4"/>
<dbReference type="OrthoDB" id="6158499at2759"/>
<reference evidence="3" key="3">
    <citation type="journal article" date="2014" name="Nature">
        <title>Elephant shark genome provides unique insights into gnathostome evolution.</title>
        <authorList>
            <consortium name="International Elephant Shark Genome Sequencing Consortium"/>
            <person name="Venkatesh B."/>
            <person name="Lee A.P."/>
            <person name="Ravi V."/>
            <person name="Maurya A.K."/>
            <person name="Lian M.M."/>
            <person name="Swann J.B."/>
            <person name="Ohta Y."/>
            <person name="Flajnik M.F."/>
            <person name="Sutoh Y."/>
            <person name="Kasahara M."/>
            <person name="Hoon S."/>
            <person name="Gangu V."/>
            <person name="Roy S.W."/>
            <person name="Irimia M."/>
            <person name="Korzh V."/>
            <person name="Kondrychyn I."/>
            <person name="Lim Z.W."/>
            <person name="Tay B.H."/>
            <person name="Tohari S."/>
            <person name="Kong K.W."/>
            <person name="Ho S."/>
            <person name="Lorente-Galdos B."/>
            <person name="Quilez J."/>
            <person name="Marques-Bonet T."/>
            <person name="Raney B.J."/>
            <person name="Ingham P.W."/>
            <person name="Tay A."/>
            <person name="Hillier L.W."/>
            <person name="Minx P."/>
            <person name="Boehm T."/>
            <person name="Wilson R.K."/>
            <person name="Brenner S."/>
            <person name="Warren W.C."/>
        </authorList>
    </citation>
    <scope>NUCLEOTIDE SEQUENCE [LARGE SCALE GENOMIC DNA]</scope>
</reference>
<gene>
    <name evidence="2" type="primary">snapc5</name>
</gene>
<evidence type="ECO:0008006" key="4">
    <source>
        <dbReference type="Google" id="ProtNLM"/>
    </source>
</evidence>
<dbReference type="GO" id="GO:0006384">
    <property type="term" value="P:transcription initiation at RNA polymerase III promoter"/>
    <property type="evidence" value="ECO:0007669"/>
    <property type="project" value="InterPro"/>
</dbReference>
<reference evidence="3" key="1">
    <citation type="journal article" date="2006" name="Science">
        <title>Ancient noncoding elements conserved in the human genome.</title>
        <authorList>
            <person name="Venkatesh B."/>
            <person name="Kirkness E.F."/>
            <person name="Loh Y.H."/>
            <person name="Halpern A.L."/>
            <person name="Lee A.P."/>
            <person name="Johnson J."/>
            <person name="Dandona N."/>
            <person name="Viswanathan L.D."/>
            <person name="Tay A."/>
            <person name="Venter J.C."/>
            <person name="Strausberg R.L."/>
            <person name="Brenner S."/>
        </authorList>
    </citation>
    <scope>NUCLEOTIDE SEQUENCE [LARGE SCALE GENOMIC DNA]</scope>
</reference>
<keyword evidence="3" id="KW-1185">Reference proteome</keyword>
<dbReference type="OMA" id="EDPPNIM"/>
<dbReference type="Proteomes" id="UP000314986">
    <property type="component" value="Unassembled WGS sequence"/>
</dbReference>
<dbReference type="PANTHER" id="PTHR15333:SF2">
    <property type="entry name" value="SNRNA-ACTIVATING PROTEIN COMPLEX SUBUNIT 5"/>
    <property type="match status" value="1"/>
</dbReference>
<organism evidence="2 3">
    <name type="scientific">Callorhinchus milii</name>
    <name type="common">Ghost shark</name>
    <dbReference type="NCBI Taxonomy" id="7868"/>
    <lineage>
        <taxon>Eukaryota</taxon>
        <taxon>Metazoa</taxon>
        <taxon>Chordata</taxon>
        <taxon>Craniata</taxon>
        <taxon>Vertebrata</taxon>
        <taxon>Chondrichthyes</taxon>
        <taxon>Holocephali</taxon>
        <taxon>Chimaeriformes</taxon>
        <taxon>Callorhinchidae</taxon>
        <taxon>Callorhinchus</taxon>
    </lineage>
</organism>
<dbReference type="RefSeq" id="XP_007903554.1">
    <property type="nucleotide sequence ID" value="XM_007905363.2"/>
</dbReference>
<feature type="compositionally biased region" description="Polar residues" evidence="1">
    <location>
        <begin position="72"/>
        <end position="86"/>
    </location>
</feature>
<feature type="compositionally biased region" description="Acidic residues" evidence="1">
    <location>
        <begin position="93"/>
        <end position="113"/>
    </location>
</feature>
<protein>
    <recommendedName>
        <fullName evidence="4">snRNA-activating protein complex subunit 5</fullName>
    </recommendedName>
</protein>
<dbReference type="InterPro" id="IPR029138">
    <property type="entry name" value="SNAPC5"/>
</dbReference>
<dbReference type="GeneTree" id="ENSGT00390000010331"/>
<evidence type="ECO:0000313" key="2">
    <source>
        <dbReference type="Ensembl" id="ENSCMIP00000044678.1"/>
    </source>
</evidence>
<dbReference type="FunCoup" id="A0A4W3K1Z4">
    <property type="interactions" value="128"/>
</dbReference>
<dbReference type="PANTHER" id="PTHR15333">
    <property type="entry name" value="SNRNA-ACTIVATING PROTEIN COMPLEX SUBUNIT 5"/>
    <property type="match status" value="1"/>
</dbReference>
<dbReference type="CTD" id="10302"/>
<feature type="region of interest" description="Disordered" evidence="1">
    <location>
        <begin position="43"/>
        <end position="113"/>
    </location>
</feature>
<dbReference type="KEGG" id="cmk:103186376"/>
<sequence>MLSRLHELKKEEEALMKIKTTLQDQLNRLKVEELALRSIIMTREHNEEENSGQRIEAADDTESEMQVDDETAINQTQLELGTSQCVSYIGEGNDGEEAEEEEEEEGDEEGYDS</sequence>
<dbReference type="GO" id="GO:0006366">
    <property type="term" value="P:transcription by RNA polymerase II"/>
    <property type="evidence" value="ECO:0007669"/>
    <property type="project" value="InterPro"/>
</dbReference>
<dbReference type="AlphaFoldDB" id="A0A4W3K1Z4"/>
<dbReference type="GO" id="GO:0005634">
    <property type="term" value="C:nucleus"/>
    <property type="evidence" value="ECO:0007669"/>
    <property type="project" value="InterPro"/>
</dbReference>
<evidence type="ECO:0000256" key="1">
    <source>
        <dbReference type="SAM" id="MobiDB-lite"/>
    </source>
</evidence>
<reference evidence="2" key="5">
    <citation type="submission" date="2025-09" db="UniProtKB">
        <authorList>
            <consortium name="Ensembl"/>
        </authorList>
    </citation>
    <scope>IDENTIFICATION</scope>
</reference>
<dbReference type="GeneID" id="103186376"/>
<name>A0A4W3K1Z4_CALMI</name>
<dbReference type="Pfam" id="PF15497">
    <property type="entry name" value="SNAPC5"/>
    <property type="match status" value="1"/>
</dbReference>
<dbReference type="Ensembl" id="ENSCMIT00000045317.1">
    <property type="protein sequence ID" value="ENSCMIP00000044678.1"/>
    <property type="gene ID" value="ENSCMIG00000018477.1"/>
</dbReference>
<proteinExistence type="predicted"/>
<evidence type="ECO:0000313" key="3">
    <source>
        <dbReference type="Proteomes" id="UP000314986"/>
    </source>
</evidence>